<keyword evidence="13" id="KW-0460">Magnesium</keyword>
<dbReference type="RefSeq" id="XP_022249507.1">
    <property type="nucleotide sequence ID" value="XM_022393799.1"/>
</dbReference>
<dbReference type="GeneID" id="106465847"/>
<evidence type="ECO:0000256" key="12">
    <source>
        <dbReference type="ARBA" id="ARBA00022840"/>
    </source>
</evidence>
<evidence type="ECO:0000256" key="11">
    <source>
        <dbReference type="ARBA" id="ARBA00022777"/>
    </source>
</evidence>
<comment type="cofactor">
    <cofactor evidence="2">
        <name>Mg(2+)</name>
        <dbReference type="ChEBI" id="CHEBI:18420"/>
    </cofactor>
</comment>
<dbReference type="InterPro" id="IPR011009">
    <property type="entry name" value="Kinase-like_dom_sf"/>
</dbReference>
<evidence type="ECO:0000256" key="5">
    <source>
        <dbReference type="ARBA" id="ARBA00012513"/>
    </source>
</evidence>
<comment type="catalytic activity">
    <reaction evidence="16">
        <text>L-seryl-[protein] + ATP = O-phospho-L-seryl-[protein] + ADP + H(+)</text>
        <dbReference type="Rhea" id="RHEA:17989"/>
        <dbReference type="Rhea" id="RHEA-COMP:9863"/>
        <dbReference type="Rhea" id="RHEA-COMP:11604"/>
        <dbReference type="ChEBI" id="CHEBI:15378"/>
        <dbReference type="ChEBI" id="CHEBI:29999"/>
        <dbReference type="ChEBI" id="CHEBI:30616"/>
        <dbReference type="ChEBI" id="CHEBI:83421"/>
        <dbReference type="ChEBI" id="CHEBI:456216"/>
        <dbReference type="EC" id="2.7.11.1"/>
    </reaction>
</comment>
<dbReference type="Gene3D" id="1.10.510.10">
    <property type="entry name" value="Transferase(Phosphotransferase) domain 1"/>
    <property type="match status" value="1"/>
</dbReference>
<gene>
    <name evidence="22 23 24 25" type="primary">LOC106465847</name>
</gene>
<evidence type="ECO:0000256" key="17">
    <source>
        <dbReference type="PROSITE-ProRule" id="PRU10141"/>
    </source>
</evidence>
<dbReference type="SUPFAM" id="SSF56112">
    <property type="entry name" value="Protein kinase-like (PK-like)"/>
    <property type="match status" value="1"/>
</dbReference>
<evidence type="ECO:0000256" key="19">
    <source>
        <dbReference type="SAM" id="MobiDB-lite"/>
    </source>
</evidence>
<keyword evidence="10 17" id="KW-0547">Nucleotide-binding</keyword>
<dbReference type="SMART" id="SM00220">
    <property type="entry name" value="S_TKc"/>
    <property type="match status" value="1"/>
</dbReference>
<keyword evidence="11" id="KW-0418">Kinase</keyword>
<dbReference type="RefSeq" id="XP_013781542.1">
    <property type="nucleotide sequence ID" value="XM_013926088.2"/>
</dbReference>
<evidence type="ECO:0000256" key="13">
    <source>
        <dbReference type="ARBA" id="ARBA00022842"/>
    </source>
</evidence>
<evidence type="ECO:0000256" key="4">
    <source>
        <dbReference type="ARBA" id="ARBA00009985"/>
    </source>
</evidence>
<evidence type="ECO:0000256" key="6">
    <source>
        <dbReference type="ARBA" id="ARBA00022490"/>
    </source>
</evidence>
<dbReference type="RefSeq" id="XP_022249509.1">
    <property type="nucleotide sequence ID" value="XM_022393801.1"/>
</dbReference>
<keyword evidence="12 17" id="KW-0067">ATP-binding</keyword>
<evidence type="ECO:0000256" key="18">
    <source>
        <dbReference type="RuleBase" id="RU000304"/>
    </source>
</evidence>
<comment type="similarity">
    <text evidence="4">Belongs to the protein kinase superfamily. CAMK Ser/Thr protein kinase family. LKB1 subfamily.</text>
</comment>
<evidence type="ECO:0000256" key="14">
    <source>
        <dbReference type="ARBA" id="ARBA00023211"/>
    </source>
</evidence>
<dbReference type="Gene3D" id="3.30.200.20">
    <property type="entry name" value="Phosphorylase Kinase, domain 1"/>
    <property type="match status" value="1"/>
</dbReference>
<dbReference type="EC" id="2.7.11.1" evidence="5"/>
<dbReference type="InterPro" id="IPR017441">
    <property type="entry name" value="Protein_kinase_ATP_BS"/>
</dbReference>
<dbReference type="PROSITE" id="PS00107">
    <property type="entry name" value="PROTEIN_KINASE_ATP"/>
    <property type="match status" value="1"/>
</dbReference>
<reference evidence="22 23" key="1">
    <citation type="submission" date="2025-05" db="UniProtKB">
        <authorList>
            <consortium name="RefSeq"/>
        </authorList>
    </citation>
    <scope>IDENTIFICATION</scope>
    <source>
        <tissue evidence="22 23">Muscle</tissue>
    </source>
</reference>
<evidence type="ECO:0000256" key="9">
    <source>
        <dbReference type="ARBA" id="ARBA00022723"/>
    </source>
</evidence>
<keyword evidence="7 18" id="KW-0723">Serine/threonine-protein kinase</keyword>
<dbReference type="Proteomes" id="UP000694941">
    <property type="component" value="Unplaced"/>
</dbReference>
<feature type="compositionally biased region" description="Basic residues" evidence="19">
    <location>
        <begin position="392"/>
        <end position="403"/>
    </location>
</feature>
<feature type="binding site" evidence="17">
    <location>
        <position position="96"/>
    </location>
    <ligand>
        <name>ATP</name>
        <dbReference type="ChEBI" id="CHEBI:30616"/>
    </ligand>
</feature>
<keyword evidence="14" id="KW-0464">Manganese</keyword>
<comment type="catalytic activity">
    <reaction evidence="15">
        <text>L-threonyl-[protein] + ATP = O-phospho-L-threonyl-[protein] + ADP + H(+)</text>
        <dbReference type="Rhea" id="RHEA:46608"/>
        <dbReference type="Rhea" id="RHEA-COMP:11060"/>
        <dbReference type="Rhea" id="RHEA-COMP:11605"/>
        <dbReference type="ChEBI" id="CHEBI:15378"/>
        <dbReference type="ChEBI" id="CHEBI:30013"/>
        <dbReference type="ChEBI" id="CHEBI:30616"/>
        <dbReference type="ChEBI" id="CHEBI:61977"/>
        <dbReference type="ChEBI" id="CHEBI:456216"/>
        <dbReference type="EC" id="2.7.11.1"/>
    </reaction>
</comment>
<feature type="domain" description="Protein kinase" evidence="20">
    <location>
        <begin position="67"/>
        <end position="327"/>
    </location>
</feature>
<dbReference type="PROSITE" id="PS00108">
    <property type="entry name" value="PROTEIN_KINASE_ST"/>
    <property type="match status" value="1"/>
</dbReference>
<dbReference type="InterPro" id="IPR000719">
    <property type="entry name" value="Prot_kinase_dom"/>
</dbReference>
<evidence type="ECO:0000256" key="15">
    <source>
        <dbReference type="ARBA" id="ARBA00047899"/>
    </source>
</evidence>
<name>A0ABM1T0V2_LIMPO</name>
<keyword evidence="21" id="KW-1185">Reference proteome</keyword>
<evidence type="ECO:0000256" key="10">
    <source>
        <dbReference type="ARBA" id="ARBA00022741"/>
    </source>
</evidence>
<feature type="region of interest" description="Disordered" evidence="19">
    <location>
        <begin position="367"/>
        <end position="405"/>
    </location>
</feature>
<keyword evidence="9" id="KW-0479">Metal-binding</keyword>
<keyword evidence="6" id="KW-0963">Cytoplasm</keyword>
<comment type="cofactor">
    <cofactor evidence="1">
        <name>Mn(2+)</name>
        <dbReference type="ChEBI" id="CHEBI:29035"/>
    </cofactor>
</comment>
<dbReference type="RefSeq" id="XP_022249508.1">
    <property type="nucleotide sequence ID" value="XM_022393800.1"/>
</dbReference>
<evidence type="ECO:0000256" key="8">
    <source>
        <dbReference type="ARBA" id="ARBA00022679"/>
    </source>
</evidence>
<keyword evidence="8" id="KW-0808">Transferase</keyword>
<dbReference type="PROSITE" id="PS50011">
    <property type="entry name" value="PROTEIN_KINASE_DOM"/>
    <property type="match status" value="1"/>
</dbReference>
<evidence type="ECO:0000256" key="3">
    <source>
        <dbReference type="ARBA" id="ARBA00004496"/>
    </source>
</evidence>
<accession>A0ABM1T0V2</accession>
<dbReference type="PANTHER" id="PTHR24346">
    <property type="entry name" value="MAP/MICROTUBULE AFFINITY-REGULATING KINASE"/>
    <property type="match status" value="1"/>
</dbReference>
<organism evidence="21 24">
    <name type="scientific">Limulus polyphemus</name>
    <name type="common">Atlantic horseshoe crab</name>
    <dbReference type="NCBI Taxonomy" id="6850"/>
    <lineage>
        <taxon>Eukaryota</taxon>
        <taxon>Metazoa</taxon>
        <taxon>Ecdysozoa</taxon>
        <taxon>Arthropoda</taxon>
        <taxon>Chelicerata</taxon>
        <taxon>Merostomata</taxon>
        <taxon>Xiphosura</taxon>
        <taxon>Limulidae</taxon>
        <taxon>Limulus</taxon>
    </lineage>
</organism>
<evidence type="ECO:0000256" key="7">
    <source>
        <dbReference type="ARBA" id="ARBA00022527"/>
    </source>
</evidence>
<feature type="compositionally biased region" description="Basic and acidic residues" evidence="19">
    <location>
        <begin position="376"/>
        <end position="386"/>
    </location>
</feature>
<protein>
    <recommendedName>
        <fullName evidence="5">non-specific serine/threonine protein kinase</fullName>
        <ecNumber evidence="5">2.7.11.1</ecNumber>
    </recommendedName>
</protein>
<evidence type="ECO:0000256" key="1">
    <source>
        <dbReference type="ARBA" id="ARBA00001936"/>
    </source>
</evidence>
<proteinExistence type="inferred from homology"/>
<evidence type="ECO:0000256" key="2">
    <source>
        <dbReference type="ARBA" id="ARBA00001946"/>
    </source>
</evidence>
<evidence type="ECO:0000259" key="20">
    <source>
        <dbReference type="PROSITE" id="PS50011"/>
    </source>
</evidence>
<evidence type="ECO:0000256" key="16">
    <source>
        <dbReference type="ARBA" id="ARBA00048679"/>
    </source>
</evidence>
<evidence type="ECO:0000313" key="22">
    <source>
        <dbReference type="RefSeq" id="XP_013781542.1"/>
    </source>
</evidence>
<dbReference type="InterPro" id="IPR039154">
    <property type="entry name" value="LKB1_c"/>
</dbReference>
<evidence type="ECO:0000313" key="23">
    <source>
        <dbReference type="RefSeq" id="XP_022249507.1"/>
    </source>
</evidence>
<evidence type="ECO:0000313" key="24">
    <source>
        <dbReference type="RefSeq" id="XP_022249508.1"/>
    </source>
</evidence>
<evidence type="ECO:0000313" key="21">
    <source>
        <dbReference type="Proteomes" id="UP000694941"/>
    </source>
</evidence>
<dbReference type="Pfam" id="PF00069">
    <property type="entry name" value="Pkinase"/>
    <property type="match status" value="1"/>
</dbReference>
<sequence length="418" mass="48034">MANPEEEVVQVDGPAFPMLFEDDDEMETLAIDSWLNDDDGPLVFHRVNSKEIIYQARKKKAKMIGKYVMGDVLGEGSYGKVKEMLDSETLCRRAVKILKKRKLRKIPNGEQNVQREIQLLRRLNHKNVIKLVDVLYNEEKQKMYMIMEYCVSVLQELLERCPQKKFPIWQAHGYFCQLLDGLEYLHSQGIIHKDIKPGNLLLTTCGTLKISDLGVAEALDRFAKDDTCHTSQGSPAFQPPEIANGLECFSGFKVDVWSSGVTLFNITTGKYPFEGDNIYKLFENIGKGEFTIPDDIDQLLQGLLQGMLQKDPQERLAIKQIRQHDWVRKKHPRITQEVCIPQRANGDEFRSMSVIPYLQDLHYGPDEGDEASEEYITEHDLQEMRQMDASSSKKRNKKPKRKLPSCISVKRFSSCKQS</sequence>
<comment type="subcellular location">
    <subcellularLocation>
        <location evidence="3">Cytoplasm</location>
    </subcellularLocation>
</comment>
<evidence type="ECO:0000313" key="25">
    <source>
        <dbReference type="RefSeq" id="XP_022249509.1"/>
    </source>
</evidence>
<dbReference type="InterPro" id="IPR008271">
    <property type="entry name" value="Ser/Thr_kinase_AS"/>
</dbReference>
<dbReference type="CDD" id="cd14119">
    <property type="entry name" value="STKc_LKB1"/>
    <property type="match status" value="1"/>
</dbReference>
<dbReference type="PANTHER" id="PTHR24346:SF94">
    <property type="entry name" value="NON-SPECIFIC SERINE_THREONINE PROTEIN KINASE"/>
    <property type="match status" value="1"/>
</dbReference>